<dbReference type="RefSeq" id="WP_113970186.1">
    <property type="nucleotide sequence ID" value="NZ_QNRJ01000010.1"/>
</dbReference>
<feature type="transmembrane region" description="Helical" evidence="6">
    <location>
        <begin position="375"/>
        <end position="392"/>
    </location>
</feature>
<dbReference type="OrthoDB" id="8609648at2"/>
<proteinExistence type="predicted"/>
<evidence type="ECO:0000256" key="4">
    <source>
        <dbReference type="ARBA" id="ARBA00022989"/>
    </source>
</evidence>
<reference evidence="7 8" key="1">
    <citation type="submission" date="2018-06" db="EMBL/GenBank/DDBJ databases">
        <title>Freshwater and sediment microbial communities from various areas in North America, analyzing microbe dynamics in response to fracking.</title>
        <authorList>
            <person name="Lamendella R."/>
        </authorList>
    </citation>
    <scope>NUCLEOTIDE SEQUENCE [LARGE SCALE GENOMIC DNA]</scope>
    <source>
        <strain evidence="7 8">97B</strain>
    </source>
</reference>
<feature type="transmembrane region" description="Helical" evidence="6">
    <location>
        <begin position="342"/>
        <end position="363"/>
    </location>
</feature>
<dbReference type="PANTHER" id="PTHR30250">
    <property type="entry name" value="PST FAMILY PREDICTED COLANIC ACID TRANSPORTER"/>
    <property type="match status" value="1"/>
</dbReference>
<evidence type="ECO:0000313" key="8">
    <source>
        <dbReference type="Proteomes" id="UP000252118"/>
    </source>
</evidence>
<keyword evidence="2" id="KW-1003">Cell membrane</keyword>
<dbReference type="Pfam" id="PF01943">
    <property type="entry name" value="Polysacc_synt"/>
    <property type="match status" value="1"/>
</dbReference>
<feature type="transmembrane region" description="Helical" evidence="6">
    <location>
        <begin position="7"/>
        <end position="26"/>
    </location>
</feature>
<comment type="caution">
    <text evidence="7">The sequence shown here is derived from an EMBL/GenBank/DDBJ whole genome shotgun (WGS) entry which is preliminary data.</text>
</comment>
<comment type="subcellular location">
    <subcellularLocation>
        <location evidence="1">Cell membrane</location>
        <topology evidence="1">Multi-pass membrane protein</topology>
    </subcellularLocation>
</comment>
<keyword evidence="4 6" id="KW-1133">Transmembrane helix</keyword>
<dbReference type="PANTHER" id="PTHR30250:SF26">
    <property type="entry name" value="PSMA PROTEIN"/>
    <property type="match status" value="1"/>
</dbReference>
<dbReference type="InterPro" id="IPR002797">
    <property type="entry name" value="Polysacc_synth"/>
</dbReference>
<dbReference type="InterPro" id="IPR050833">
    <property type="entry name" value="Poly_Biosynth_Transport"/>
</dbReference>
<evidence type="ECO:0000256" key="2">
    <source>
        <dbReference type="ARBA" id="ARBA00022475"/>
    </source>
</evidence>
<keyword evidence="3 6" id="KW-0812">Transmembrane</keyword>
<feature type="transmembrane region" description="Helical" evidence="6">
    <location>
        <begin position="46"/>
        <end position="69"/>
    </location>
</feature>
<evidence type="ECO:0000256" key="5">
    <source>
        <dbReference type="ARBA" id="ARBA00023136"/>
    </source>
</evidence>
<feature type="transmembrane region" description="Helical" evidence="6">
    <location>
        <begin position="121"/>
        <end position="140"/>
    </location>
</feature>
<evidence type="ECO:0000313" key="7">
    <source>
        <dbReference type="EMBL" id="RBP03159.1"/>
    </source>
</evidence>
<protein>
    <submittedName>
        <fullName evidence="7">O-antigen/teichoic acid export membrane protein</fullName>
    </submittedName>
</protein>
<feature type="transmembrane region" description="Helical" evidence="6">
    <location>
        <begin position="240"/>
        <end position="263"/>
    </location>
</feature>
<accession>A0A366ENU4</accession>
<feature type="transmembrane region" description="Helical" evidence="6">
    <location>
        <begin position="398"/>
        <end position="421"/>
    </location>
</feature>
<feature type="transmembrane region" description="Helical" evidence="6">
    <location>
        <begin position="433"/>
        <end position="458"/>
    </location>
</feature>
<organism evidence="7 8">
    <name type="scientific">Rossellomorea aquimaris</name>
    <dbReference type="NCBI Taxonomy" id="189382"/>
    <lineage>
        <taxon>Bacteria</taxon>
        <taxon>Bacillati</taxon>
        <taxon>Bacillota</taxon>
        <taxon>Bacilli</taxon>
        <taxon>Bacillales</taxon>
        <taxon>Bacillaceae</taxon>
        <taxon>Rossellomorea</taxon>
    </lineage>
</organism>
<feature type="transmembrane region" description="Helical" evidence="6">
    <location>
        <begin position="181"/>
        <end position="202"/>
    </location>
</feature>
<evidence type="ECO:0000256" key="1">
    <source>
        <dbReference type="ARBA" id="ARBA00004651"/>
    </source>
</evidence>
<evidence type="ECO:0000256" key="3">
    <source>
        <dbReference type="ARBA" id="ARBA00022692"/>
    </source>
</evidence>
<dbReference type="GO" id="GO:0005886">
    <property type="term" value="C:plasma membrane"/>
    <property type="evidence" value="ECO:0007669"/>
    <property type="project" value="UniProtKB-SubCell"/>
</dbReference>
<feature type="transmembrane region" description="Helical" evidence="6">
    <location>
        <begin position="275"/>
        <end position="292"/>
    </location>
</feature>
<feature type="transmembrane region" description="Helical" evidence="6">
    <location>
        <begin position="90"/>
        <end position="109"/>
    </location>
</feature>
<keyword evidence="5 6" id="KW-0472">Membrane</keyword>
<feature type="transmembrane region" description="Helical" evidence="6">
    <location>
        <begin position="152"/>
        <end position="175"/>
    </location>
</feature>
<dbReference type="EMBL" id="QNRJ01000010">
    <property type="protein sequence ID" value="RBP03159.1"/>
    <property type="molecule type" value="Genomic_DNA"/>
</dbReference>
<dbReference type="Proteomes" id="UP000252118">
    <property type="component" value="Unassembled WGS sequence"/>
</dbReference>
<gene>
    <name evidence="7" type="ORF">DET59_11041</name>
</gene>
<dbReference type="AlphaFoldDB" id="A0A366ENU4"/>
<name>A0A366ENU4_9BACI</name>
<sequence>MRTEHSLKNISISLVSQLVMVILGFISRKVFLDSLGIEYLGLNGLLTNVISMMALVEGGIGLSIVYNLYKPLAENDQRTVIALVQLYKKAYGILAIIILIVSIVLFPFLDNIMKNGDSISNLAIIYFIFICKNMVSYLNAHKWSLINADQRGYVLAKLNLLFQVLTTISKIIILIMTKDFILYLLLELSIYIIQMIVNGKIVEKRYPYIKTKIKYSLDKETKTNIVSNVKALFLHNIGGFFVFGTDNILISSLIGVTTVGLYSNYTMITQQLSSLVSPVLGGIGASVGNLIATENSSKSYLIFKVSFLMNFWIYSVVVITLFNVLEPFINWWLGEGYLLNKVAFIVILINVYITGMRTAIATFKNTAGLFVQDKYIPLIEGLINLVASFILVKYLGLAGIFIGTTLSTLLTLFWTHPVIVYKNVFKRSPKEYFLNYCLYSFLTLLMCISTNILCSFLSSSYSLMNLFLKLIICLMIPNLVYLLLFYRTTEFKYLYSMLKNILGRRQNRKKFNKEVLKM</sequence>
<evidence type="ECO:0000256" key="6">
    <source>
        <dbReference type="SAM" id="Phobius"/>
    </source>
</evidence>
<feature type="transmembrane region" description="Helical" evidence="6">
    <location>
        <begin position="301"/>
        <end position="322"/>
    </location>
</feature>
<feature type="transmembrane region" description="Helical" evidence="6">
    <location>
        <begin position="464"/>
        <end position="486"/>
    </location>
</feature>